<accession>A0A0H5Q443</accession>
<reference evidence="1" key="2">
    <citation type="submission" date="2015-07" db="EMBL/GenBank/DDBJ databases">
        <title>Plasmids, circular viruses and viroids from rat gut.</title>
        <authorList>
            <person name="Jorgensen T.J."/>
            <person name="Hansen M.A."/>
            <person name="Xu Z."/>
            <person name="Tabak M.A."/>
            <person name="Sorensen S.J."/>
            <person name="Hansen L.H."/>
        </authorList>
    </citation>
    <scope>NUCLEOTIDE SEQUENCE</scope>
    <source>
        <strain evidence="1">RGFK1200</strain>
    </source>
</reference>
<protein>
    <submittedName>
        <fullName evidence="1">Uncharacterized protein</fullName>
    </submittedName>
</protein>
<evidence type="ECO:0000313" key="1">
    <source>
        <dbReference type="EMBL" id="CRY96663.1"/>
    </source>
</evidence>
<proteinExistence type="predicted"/>
<dbReference type="AlphaFoldDB" id="A0A0H5Q443"/>
<dbReference type="EMBL" id="LN853774">
    <property type="protein sequence ID" value="CRY96663.1"/>
    <property type="molecule type" value="Genomic_DNA"/>
</dbReference>
<sequence length="58" mass="6609">MYILNSAVPKEKKENISENTVIDSLNTVNNYGFDYKNTGIVYVPVLMNTIPQFHNGKM</sequence>
<name>A0A0H5Q443_9ZZZZ</name>
<organism evidence="1">
    <name type="scientific">uncultured prokaryote</name>
    <dbReference type="NCBI Taxonomy" id="198431"/>
    <lineage>
        <taxon>unclassified sequences</taxon>
        <taxon>environmental samples</taxon>
    </lineage>
</organism>
<reference evidence="1" key="1">
    <citation type="submission" date="2015-06" db="EMBL/GenBank/DDBJ databases">
        <authorList>
            <person name="Joergensen T."/>
        </authorList>
    </citation>
    <scope>NUCLEOTIDE SEQUENCE</scope>
    <source>
        <strain evidence="1">RGFK1200</strain>
    </source>
</reference>